<keyword evidence="8" id="KW-1185">Reference proteome</keyword>
<sequence length="133" mass="13501">MRAFCPIATLSIMLCSLPVAAQETASGVLFRDHCATCHGLTARGDGPMAAILAIPATDLTQLAAVNGGVFPLSDVISKIDGTVEVLAHGGPMPIFGHALEGESVPLDGPDGSVTSTTAEIMAIATWLASVQSN</sequence>
<dbReference type="GO" id="GO:0009055">
    <property type="term" value="F:electron transfer activity"/>
    <property type="evidence" value="ECO:0007669"/>
    <property type="project" value="InterPro"/>
</dbReference>
<dbReference type="GO" id="GO:0020037">
    <property type="term" value="F:heme binding"/>
    <property type="evidence" value="ECO:0007669"/>
    <property type="project" value="InterPro"/>
</dbReference>
<dbReference type="SUPFAM" id="SSF46626">
    <property type="entry name" value="Cytochrome c"/>
    <property type="match status" value="1"/>
</dbReference>
<dbReference type="EMBL" id="FXYE01000001">
    <property type="protein sequence ID" value="SMX32767.1"/>
    <property type="molecule type" value="Genomic_DNA"/>
</dbReference>
<evidence type="ECO:0000313" key="8">
    <source>
        <dbReference type="Proteomes" id="UP000202922"/>
    </source>
</evidence>
<evidence type="ECO:0000256" key="2">
    <source>
        <dbReference type="ARBA" id="ARBA00022723"/>
    </source>
</evidence>
<feature type="chain" id="PRO_5012082420" description="Cytochrome c domain-containing protein" evidence="5">
    <location>
        <begin position="22"/>
        <end position="133"/>
    </location>
</feature>
<gene>
    <name evidence="7" type="ORF">COL8621_00890</name>
</gene>
<dbReference type="AlphaFoldDB" id="A0A238JRE7"/>
<feature type="signal peptide" evidence="5">
    <location>
        <begin position="1"/>
        <end position="21"/>
    </location>
</feature>
<evidence type="ECO:0000313" key="7">
    <source>
        <dbReference type="EMBL" id="SMX32767.1"/>
    </source>
</evidence>
<dbReference type="OrthoDB" id="5514238at2"/>
<dbReference type="InterPro" id="IPR036909">
    <property type="entry name" value="Cyt_c-like_dom_sf"/>
</dbReference>
<evidence type="ECO:0000256" key="1">
    <source>
        <dbReference type="ARBA" id="ARBA00022617"/>
    </source>
</evidence>
<dbReference type="InterPro" id="IPR009056">
    <property type="entry name" value="Cyt_c-like_dom"/>
</dbReference>
<evidence type="ECO:0000256" key="3">
    <source>
        <dbReference type="ARBA" id="ARBA00023004"/>
    </source>
</evidence>
<keyword evidence="1 4" id="KW-0349">Heme</keyword>
<dbReference type="RefSeq" id="WP_093966079.1">
    <property type="nucleotide sequence ID" value="NZ_FXYE01000001.1"/>
</dbReference>
<keyword evidence="5" id="KW-0732">Signal</keyword>
<keyword evidence="2 4" id="KW-0479">Metal-binding</keyword>
<dbReference type="PROSITE" id="PS51007">
    <property type="entry name" value="CYTC"/>
    <property type="match status" value="1"/>
</dbReference>
<keyword evidence="3 4" id="KW-0408">Iron</keyword>
<reference evidence="8" key="1">
    <citation type="submission" date="2017-05" db="EMBL/GenBank/DDBJ databases">
        <authorList>
            <person name="Rodrigo-Torres L."/>
            <person name="Arahal R. D."/>
            <person name="Lucena T."/>
        </authorList>
    </citation>
    <scope>NUCLEOTIDE SEQUENCE [LARGE SCALE GENOMIC DNA]</scope>
    <source>
        <strain evidence="8">CECT 8621</strain>
    </source>
</reference>
<dbReference type="Proteomes" id="UP000202922">
    <property type="component" value="Unassembled WGS sequence"/>
</dbReference>
<feature type="domain" description="Cytochrome c" evidence="6">
    <location>
        <begin position="21"/>
        <end position="131"/>
    </location>
</feature>
<accession>A0A238JRE7</accession>
<proteinExistence type="predicted"/>
<evidence type="ECO:0000256" key="4">
    <source>
        <dbReference type="PROSITE-ProRule" id="PRU00433"/>
    </source>
</evidence>
<evidence type="ECO:0000259" key="6">
    <source>
        <dbReference type="PROSITE" id="PS51007"/>
    </source>
</evidence>
<protein>
    <recommendedName>
        <fullName evidence="6">Cytochrome c domain-containing protein</fullName>
    </recommendedName>
</protein>
<dbReference type="Gene3D" id="1.10.760.10">
    <property type="entry name" value="Cytochrome c-like domain"/>
    <property type="match status" value="1"/>
</dbReference>
<evidence type="ECO:0000256" key="5">
    <source>
        <dbReference type="SAM" id="SignalP"/>
    </source>
</evidence>
<dbReference type="GO" id="GO:0046872">
    <property type="term" value="F:metal ion binding"/>
    <property type="evidence" value="ECO:0007669"/>
    <property type="project" value="UniProtKB-KW"/>
</dbReference>
<name>A0A238JRE7_9RHOB</name>
<organism evidence="7 8">
    <name type="scientific">Actibacterium lipolyticum</name>
    <dbReference type="NCBI Taxonomy" id="1524263"/>
    <lineage>
        <taxon>Bacteria</taxon>
        <taxon>Pseudomonadati</taxon>
        <taxon>Pseudomonadota</taxon>
        <taxon>Alphaproteobacteria</taxon>
        <taxon>Rhodobacterales</taxon>
        <taxon>Roseobacteraceae</taxon>
        <taxon>Actibacterium</taxon>
    </lineage>
</organism>